<dbReference type="GO" id="GO:0008270">
    <property type="term" value="F:zinc ion binding"/>
    <property type="evidence" value="ECO:0007669"/>
    <property type="project" value="UniProtKB-KW"/>
</dbReference>
<name>A0A6L2LDF3_TANCI</name>
<dbReference type="InterPro" id="IPR013103">
    <property type="entry name" value="RVT_2"/>
</dbReference>
<sequence>MGHFVRECMTPISQERGRKDNYRQGSKAEERTLKELMAIDGVGWDWSYMANKGEDHALVADTKAPTEFALMANTESKVFDNSFCSNDCKKNNDSLNSKIKDLTNELFKANNYIYHYKLAVAQLEGILVEYKEKEVKYIEKIRTLEMYRESNLKCIETLSKQLETLKLKKDGVDGKLAGLLKASKNLDNLIESQTSDKVKDGVGYNVVPPPPADLYLSPKKDLSWTGLPEFVNDTVTDYSRPMPTVESTSEEGLDFVMTKKACFNCGDFSHLANDCRKRVQKETTRSQNHAYMSPSHRFAGHRPHGAPMRPPHRSAGHRPHGAPMRPPHRSAGHRPHGAPMRPPHRSASHRPHGPLINAMRSNINGARPNKSFFIQAHSYETRPFLKTSAVKTQYRAPWLPTVNRNNPPVNRKFSTGRRNFPTANRKFPTASRKFPTRSIKIHTVDMERKGKAGSSQNNIDDKGYWDSGWSWHMTGNISYLSDFEPFDRGYMSFGQGGCKITGKGTIKTEAARTMLVDAKLPVTFWAEVVNTACYVQNRVLVNKSQNQTPYEFFNGRTPTIGFHKPFSCHVMILNTLNNLGKFEAKGDEGYFIEYSMSNKAFKVFNKRTRRVEENLHVEFLENKAIEKGAGPNWLFDIDSLTKSMNYVPVNAGTNSTNFSGTKDAANQEVKKDVSSLRYTALPNWVHDALLESSSSKPQDKSSTKVPKGSGNPNPTASTSNPPANQIETLIVESPIPTDSLPVPIACLNDSPKPSSETRLISKRVANQEETPSLNNILSLTNRFKDILRVESSTDEAIGVEADMDVKGAFLYGTLDEEVYVMQPPRFHDPEFPAKVYKVEKAMYGLHHAPRAWYGTLSKYLLMNGFQRGIIDQTLFIIRQREDFILVQVYVDDIIFVSSNPQLCREFEALMHEKFQMSAMGDILKKFRYLDVRSSNTPIDKENPWGKDGTRKDVDLHLYRFMNGSLMYLTASRLDIMFAVCACARHQVTPKECHLHAVKRIFRYLKGHPKLWLWYPKESPFDLVAYSDSDYGGATQDRKSTTRGSQFLGKRLISWQCKKQTIVATSTTKAEYVAAASCCGQVLEILVLSCKYWNGESLNMSDFVFVYSYCKLFPLLGKLSTVSIFLGFGLTFAGTSKYWGVLKMLMISFRLIPLNSKYNTDFHLMVDFIAASPLRCNLKLRDEYGIVSLPDMELFENLTLMGPKSTGFNEFSSNIATAFICLATNRTYNFSKMIFDGMVKNIKNKISKFLMYPRFLTICLRMRQFSQITHTHQYVVPFHTKKLFTTLRVNSPSFSGRIVPIFYTMLVYEGEGSGTPTEPHHTPSPEANPSYHTTSSMPLPSIPTAPISPVTQTKTTHIRQYIRRARIAQSSALPTVADEPASLVRDVNEREACSTDSGFIADQDRATIAKSSSLPHDSVPRVTSPVAAEGTTVLARGIDIPTGSGFIPTAGPPVGDIPTGSDDIPIAKQQEREDKRMTEQIARDAEVARIHAEKELQGMIDSLDRTNETIAKYIQEYQEFASELPLERRIELISDLVKSNLGWKVKDFKGMTFKEIEAKFNMFWKQVEDFIPMGSKEEAKRHKRKDKMKEMMQLVPIEEVYVQALQVKHPIIDWKVYTEGQRSYWKIIRLGEWKIYDLCGVHQVTAKDKDIFMLVEKDYPLRKGLAIVMISYKLQMETYSKMANELVLKIYKINMVAILEKGEYNTDFHPMVDFIAASPLSHTSSSRRFNSICYDDDDDYDYEESTIPLIEIISQLPSSIVITTSPLVLPIENTESSVGDLVLILSESEDTSGSNSECILPSCDYFSSIDIPEEKAMTFSNPLFNSNDDDESLSDEDVPEDNVKIYSNPLFEFDDEYISGDVNPLIDEVLENIESKDSYYSNLDKPDLLVTPLFDANKDKCFDSGGDDDEINVLDCKDNYYDSEGDILYLESLLNDDLVHRDSSIPAMSVASILEGFTNEPPLEENDDLFDLESKENKWKKILYDAPIDDLMTKNKIFDLGIHDQIFSLTYKSLETHRKVFTNIGYNWRPTRRTFTIVGNVCQLTRITTTTEVPSRNPIAIETYIPKLVVILVYSRKPRKSKTIVPVSKSKVVKSISANTKEPIKYWGSTVSNVQSSSLDECRLSKLFSGSVKFRNDHMAKIMSYGDYQIRNVTILRVYYVEGLGHNLFFVGLFCDLNLEVAFRQHTCYTLSHREMMASSLMCLLSKALKTKSWLWHRRLSYLNFGAINDLARHDLVRAPEVIALIAEIVAPEPATSTDSPSSTTIDQDAPSPSNSQTTPETQTLVISNDIDEDNHDLDVAHMNNDPVVGIEESPKTPTFRDDPLHERLHEDSTS</sequence>
<feature type="region of interest" description="Disordered" evidence="2">
    <location>
        <begin position="401"/>
        <end position="428"/>
    </location>
</feature>
<evidence type="ECO:0000259" key="3">
    <source>
        <dbReference type="PROSITE" id="PS50158"/>
    </source>
</evidence>
<feature type="region of interest" description="Disordered" evidence="2">
    <location>
        <begin position="293"/>
        <end position="354"/>
    </location>
</feature>
<evidence type="ECO:0000256" key="2">
    <source>
        <dbReference type="SAM" id="MobiDB-lite"/>
    </source>
</evidence>
<dbReference type="PANTHER" id="PTHR11439:SF495">
    <property type="entry name" value="REVERSE TRANSCRIPTASE, RNA-DEPENDENT DNA POLYMERASE-RELATED"/>
    <property type="match status" value="1"/>
</dbReference>
<feature type="domain" description="CCHC-type" evidence="3">
    <location>
        <begin position="262"/>
        <end position="277"/>
    </location>
</feature>
<dbReference type="PROSITE" id="PS50158">
    <property type="entry name" value="ZF_CCHC"/>
    <property type="match status" value="1"/>
</dbReference>
<dbReference type="GO" id="GO:0003676">
    <property type="term" value="F:nucleic acid binding"/>
    <property type="evidence" value="ECO:0007669"/>
    <property type="project" value="InterPro"/>
</dbReference>
<dbReference type="Pfam" id="PF25597">
    <property type="entry name" value="SH3_retrovirus"/>
    <property type="match status" value="1"/>
</dbReference>
<keyword evidence="1" id="KW-0862">Zinc</keyword>
<keyword evidence="1" id="KW-0863">Zinc-finger</keyword>
<dbReference type="InterPro" id="IPR057670">
    <property type="entry name" value="SH3_retrovirus"/>
</dbReference>
<gene>
    <name evidence="4" type="ORF">Tci_031781</name>
</gene>
<feature type="compositionally biased region" description="Low complexity" evidence="2">
    <location>
        <begin position="2255"/>
        <end position="2264"/>
    </location>
</feature>
<feature type="compositionally biased region" description="Polar residues" evidence="2">
    <location>
        <begin position="2270"/>
        <end position="2286"/>
    </location>
</feature>
<proteinExistence type="predicted"/>
<dbReference type="CDD" id="cd09272">
    <property type="entry name" value="RNase_HI_RT_Ty1"/>
    <property type="match status" value="1"/>
</dbReference>
<feature type="compositionally biased region" description="Basic and acidic residues" evidence="2">
    <location>
        <begin position="2312"/>
        <end position="2334"/>
    </location>
</feature>
<feature type="region of interest" description="Disordered" evidence="2">
    <location>
        <begin position="1312"/>
        <end position="1334"/>
    </location>
</feature>
<evidence type="ECO:0000313" key="4">
    <source>
        <dbReference type="EMBL" id="GEU59803.1"/>
    </source>
</evidence>
<reference evidence="4" key="1">
    <citation type="journal article" date="2019" name="Sci. Rep.">
        <title>Draft genome of Tanacetum cinerariifolium, the natural source of mosquito coil.</title>
        <authorList>
            <person name="Yamashiro T."/>
            <person name="Shiraishi A."/>
            <person name="Satake H."/>
            <person name="Nakayama K."/>
        </authorList>
    </citation>
    <scope>NUCLEOTIDE SEQUENCE</scope>
</reference>
<dbReference type="InterPro" id="IPR043502">
    <property type="entry name" value="DNA/RNA_pol_sf"/>
</dbReference>
<feature type="compositionally biased region" description="Basic residues" evidence="2">
    <location>
        <begin position="298"/>
        <end position="352"/>
    </location>
</feature>
<evidence type="ECO:0000256" key="1">
    <source>
        <dbReference type="PROSITE-ProRule" id="PRU00047"/>
    </source>
</evidence>
<dbReference type="SUPFAM" id="SSF56672">
    <property type="entry name" value="DNA/RNA polymerases"/>
    <property type="match status" value="1"/>
</dbReference>
<accession>A0A6L2LDF3</accession>
<protein>
    <recommendedName>
        <fullName evidence="3">CCHC-type domain-containing protein</fullName>
    </recommendedName>
</protein>
<organism evidence="4">
    <name type="scientific">Tanacetum cinerariifolium</name>
    <name type="common">Dalmatian daisy</name>
    <name type="synonym">Chrysanthemum cinerariifolium</name>
    <dbReference type="NCBI Taxonomy" id="118510"/>
    <lineage>
        <taxon>Eukaryota</taxon>
        <taxon>Viridiplantae</taxon>
        <taxon>Streptophyta</taxon>
        <taxon>Embryophyta</taxon>
        <taxon>Tracheophyta</taxon>
        <taxon>Spermatophyta</taxon>
        <taxon>Magnoliopsida</taxon>
        <taxon>eudicotyledons</taxon>
        <taxon>Gunneridae</taxon>
        <taxon>Pentapetalae</taxon>
        <taxon>asterids</taxon>
        <taxon>campanulids</taxon>
        <taxon>Asterales</taxon>
        <taxon>Asteraceae</taxon>
        <taxon>Asteroideae</taxon>
        <taxon>Anthemideae</taxon>
        <taxon>Anthemidinae</taxon>
        <taxon>Tanacetum</taxon>
    </lineage>
</organism>
<feature type="region of interest" description="Disordered" evidence="2">
    <location>
        <begin position="2253"/>
        <end position="2334"/>
    </location>
</feature>
<feature type="region of interest" description="Disordered" evidence="2">
    <location>
        <begin position="690"/>
        <end position="723"/>
    </location>
</feature>
<comment type="caution">
    <text evidence="4">The sequence shown here is derived from an EMBL/GenBank/DDBJ whole genome shotgun (WGS) entry which is preliminary data.</text>
</comment>
<dbReference type="SMART" id="SM00343">
    <property type="entry name" value="ZnF_C2HC"/>
    <property type="match status" value="1"/>
</dbReference>
<feature type="compositionally biased region" description="Low complexity" evidence="2">
    <location>
        <begin position="402"/>
        <end position="411"/>
    </location>
</feature>
<feature type="compositionally biased region" description="Low complexity" evidence="2">
    <location>
        <begin position="711"/>
        <end position="723"/>
    </location>
</feature>
<dbReference type="PANTHER" id="PTHR11439">
    <property type="entry name" value="GAG-POL-RELATED RETROTRANSPOSON"/>
    <property type="match status" value="1"/>
</dbReference>
<dbReference type="InterPro" id="IPR001878">
    <property type="entry name" value="Znf_CCHC"/>
</dbReference>
<dbReference type="EMBL" id="BKCJ010004233">
    <property type="protein sequence ID" value="GEU59803.1"/>
    <property type="molecule type" value="Genomic_DNA"/>
</dbReference>
<keyword evidence="1" id="KW-0479">Metal-binding</keyword>
<dbReference type="Pfam" id="PF07727">
    <property type="entry name" value="RVT_2"/>
    <property type="match status" value="1"/>
</dbReference>